<name>A0ABV1GDB8_9FIRM</name>
<organism evidence="3 4">
    <name type="scientific">Ruthenibacterium intestinale</name>
    <dbReference type="NCBI Taxonomy" id="3133163"/>
    <lineage>
        <taxon>Bacteria</taxon>
        <taxon>Bacillati</taxon>
        <taxon>Bacillota</taxon>
        <taxon>Clostridia</taxon>
        <taxon>Eubacteriales</taxon>
        <taxon>Oscillospiraceae</taxon>
        <taxon>Ruthenibacterium</taxon>
    </lineage>
</organism>
<reference evidence="3 4" key="1">
    <citation type="submission" date="2024-03" db="EMBL/GenBank/DDBJ databases">
        <title>Human intestinal bacterial collection.</title>
        <authorList>
            <person name="Pauvert C."/>
            <person name="Hitch T.C.A."/>
            <person name="Clavel T."/>
        </authorList>
    </citation>
    <scope>NUCLEOTIDE SEQUENCE [LARGE SCALE GENOMIC DNA]</scope>
    <source>
        <strain evidence="3 4">CLA-JM-H11</strain>
    </source>
</reference>
<feature type="transmembrane region" description="Helical" evidence="1">
    <location>
        <begin position="39"/>
        <end position="59"/>
    </location>
</feature>
<comment type="caution">
    <text evidence="3">The sequence shown here is derived from an EMBL/GenBank/DDBJ whole genome shotgun (WGS) entry which is preliminary data.</text>
</comment>
<keyword evidence="1" id="KW-0812">Transmembrane</keyword>
<proteinExistence type="predicted"/>
<feature type="transmembrane region" description="Helical" evidence="1">
    <location>
        <begin position="12"/>
        <end position="33"/>
    </location>
</feature>
<dbReference type="EMBL" id="JBBMFA010000070">
    <property type="protein sequence ID" value="MEQ2519846.1"/>
    <property type="molecule type" value="Genomic_DNA"/>
</dbReference>
<evidence type="ECO:0000256" key="1">
    <source>
        <dbReference type="SAM" id="Phobius"/>
    </source>
</evidence>
<dbReference type="Proteomes" id="UP001477672">
    <property type="component" value="Unassembled WGS sequence"/>
</dbReference>
<keyword evidence="4" id="KW-1185">Reference proteome</keyword>
<sequence length="110" mass="12048">MRRRVSVKPGKGPSALGFVVGLAFVVIGVTVVIPSAGLFGLLWTGVAIAICVMHGINLFSKKGISTHELIVDDADRSVEQRLEQVRALYEQGLITQAEYEEKRKELLDQL</sequence>
<accession>A0ABV1GDB8</accession>
<dbReference type="RefSeq" id="WP_349215280.1">
    <property type="nucleotide sequence ID" value="NZ_JBBMFA010000070.1"/>
</dbReference>
<protein>
    <submittedName>
        <fullName evidence="3">SHOCT domain-containing protein</fullName>
    </submittedName>
</protein>
<evidence type="ECO:0000259" key="2">
    <source>
        <dbReference type="Pfam" id="PF09851"/>
    </source>
</evidence>
<keyword evidence="1" id="KW-1133">Transmembrane helix</keyword>
<evidence type="ECO:0000313" key="3">
    <source>
        <dbReference type="EMBL" id="MEQ2519846.1"/>
    </source>
</evidence>
<dbReference type="Pfam" id="PF09851">
    <property type="entry name" value="SHOCT"/>
    <property type="match status" value="1"/>
</dbReference>
<keyword evidence="1" id="KW-0472">Membrane</keyword>
<feature type="domain" description="SHOCT" evidence="2">
    <location>
        <begin position="81"/>
        <end position="107"/>
    </location>
</feature>
<dbReference type="InterPro" id="IPR018649">
    <property type="entry name" value="SHOCT"/>
</dbReference>
<gene>
    <name evidence="3" type="ORF">WMO24_05280</name>
</gene>
<evidence type="ECO:0000313" key="4">
    <source>
        <dbReference type="Proteomes" id="UP001477672"/>
    </source>
</evidence>